<evidence type="ECO:0008006" key="4">
    <source>
        <dbReference type="Google" id="ProtNLM"/>
    </source>
</evidence>
<dbReference type="GO" id="GO:0005615">
    <property type="term" value="C:extracellular space"/>
    <property type="evidence" value="ECO:0007669"/>
    <property type="project" value="TreeGrafter"/>
</dbReference>
<dbReference type="AlphaFoldDB" id="A0A8T0BEC8"/>
<dbReference type="GO" id="GO:0050796">
    <property type="term" value="P:regulation of insulin secretion"/>
    <property type="evidence" value="ECO:0007669"/>
    <property type="project" value="InterPro"/>
</dbReference>
<dbReference type="EMBL" id="JABFDY010000007">
    <property type="protein sequence ID" value="KAF7705309.1"/>
    <property type="molecule type" value="Genomic_DNA"/>
</dbReference>
<keyword evidence="3" id="KW-1185">Reference proteome</keyword>
<evidence type="ECO:0000313" key="2">
    <source>
        <dbReference type="EMBL" id="KAF7705309.1"/>
    </source>
</evidence>
<dbReference type="GO" id="GO:0005179">
    <property type="term" value="F:hormone activity"/>
    <property type="evidence" value="ECO:0007669"/>
    <property type="project" value="UniProtKB-KW"/>
</dbReference>
<dbReference type="GO" id="GO:0042594">
    <property type="term" value="P:response to starvation"/>
    <property type="evidence" value="ECO:0007669"/>
    <property type="project" value="TreeGrafter"/>
</dbReference>
<organism evidence="2 3">
    <name type="scientific">Silurus meridionalis</name>
    <name type="common">Southern catfish</name>
    <name type="synonym">Silurus soldatovi meridionalis</name>
    <dbReference type="NCBI Taxonomy" id="175797"/>
    <lineage>
        <taxon>Eukaryota</taxon>
        <taxon>Metazoa</taxon>
        <taxon>Chordata</taxon>
        <taxon>Craniata</taxon>
        <taxon>Vertebrata</taxon>
        <taxon>Euteleostomi</taxon>
        <taxon>Actinopterygii</taxon>
        <taxon>Neopterygii</taxon>
        <taxon>Teleostei</taxon>
        <taxon>Ostariophysi</taxon>
        <taxon>Siluriformes</taxon>
        <taxon>Siluridae</taxon>
        <taxon>Silurus</taxon>
    </lineage>
</organism>
<dbReference type="Proteomes" id="UP000606274">
    <property type="component" value="Unassembled WGS sequence"/>
</dbReference>
<dbReference type="GO" id="GO:0009749">
    <property type="term" value="P:response to glucose"/>
    <property type="evidence" value="ECO:0007669"/>
    <property type="project" value="InterPro"/>
</dbReference>
<accession>A0A8T0BEC8</accession>
<dbReference type="Gene3D" id="6.10.250.590">
    <property type="match status" value="1"/>
</dbReference>
<evidence type="ECO:0000313" key="3">
    <source>
        <dbReference type="Proteomes" id="UP000606274"/>
    </source>
</evidence>
<keyword evidence="1" id="KW-0372">Hormone</keyword>
<gene>
    <name evidence="2" type="ORF">HF521_020595</name>
</gene>
<proteinExistence type="predicted"/>
<dbReference type="InterPro" id="IPR039078">
    <property type="entry name" value="GIP"/>
</dbReference>
<dbReference type="GO" id="GO:0031769">
    <property type="term" value="F:glucagon receptor binding"/>
    <property type="evidence" value="ECO:0007669"/>
    <property type="project" value="TreeGrafter"/>
</dbReference>
<protein>
    <recommendedName>
        <fullName evidence="4">Gastric inhibitory polypeptide</fullName>
    </recommendedName>
</protein>
<comment type="caution">
    <text evidence="2">The sequence shown here is derived from an EMBL/GenBank/DDBJ whole genome shotgun (WGS) entry which is preliminary data.</text>
</comment>
<name>A0A8T0BEC8_SILME</name>
<dbReference type="PANTHER" id="PTHR15211:SF0">
    <property type="entry name" value="GASTRIC INHIBITORY POLYPEPTIDE"/>
    <property type="match status" value="1"/>
</dbReference>
<evidence type="ECO:0000256" key="1">
    <source>
        <dbReference type="ARBA" id="ARBA00022702"/>
    </source>
</evidence>
<dbReference type="PANTHER" id="PTHR15211">
    <property type="entry name" value="GLUCOSE-DEPENDENT INSULINOTROPIC POLYPEPTIDE"/>
    <property type="match status" value="1"/>
</dbReference>
<dbReference type="GO" id="GO:0042304">
    <property type="term" value="P:regulation of fatty acid biosynthetic process"/>
    <property type="evidence" value="ECO:0007669"/>
    <property type="project" value="InterPro"/>
</dbReference>
<reference evidence="2" key="1">
    <citation type="submission" date="2020-08" db="EMBL/GenBank/DDBJ databases">
        <title>Chromosome-level assembly of Southern catfish (Silurus meridionalis) provides insights into visual adaptation to the nocturnal and benthic lifestyles.</title>
        <authorList>
            <person name="Zhang Y."/>
            <person name="Wang D."/>
            <person name="Peng Z."/>
        </authorList>
    </citation>
    <scope>NUCLEOTIDE SEQUENCE</scope>
    <source>
        <strain evidence="2">SWU-2019-XX</strain>
        <tissue evidence="2">Muscle</tissue>
    </source>
</reference>
<sequence length="91" mass="10238">MLAVSARSVDDSSADDDQILVRRYAESALASDISKIMDSLVQKNFVNYLLAQREKRSVPSIMPEDSELNFCKDLLNKEFATWLHSKVDGSI</sequence>